<feature type="transmembrane region" description="Helical" evidence="1">
    <location>
        <begin position="191"/>
        <end position="214"/>
    </location>
</feature>
<evidence type="ECO:0000256" key="2">
    <source>
        <dbReference type="SAM" id="SignalP"/>
    </source>
</evidence>
<feature type="signal peptide" evidence="2">
    <location>
        <begin position="1"/>
        <end position="17"/>
    </location>
</feature>
<keyword evidence="4" id="KW-1185">Reference proteome</keyword>
<evidence type="ECO:0000256" key="1">
    <source>
        <dbReference type="SAM" id="Phobius"/>
    </source>
</evidence>
<keyword evidence="2" id="KW-0732">Signal</keyword>
<sequence>MSLAIFIASFVFSVAQAFADGGDSYPVLTLTSALYGWLPMLVIFMIVDGNPNSCERSAELLSRWLYNADAVRTWAPDREKLEGGPHMYRPGVARWPSNAVEAQSPHTGWCHVGDFVGHGRSMHYCGLVSAFMEAAEKMDWVTDPNFICNLTKALLLKEKRPRSWYITAFVSLFLVWTEIFLAVVVDYYTPTLGFGCWSGATVLYALLGMVSWLIQFKRRLGKILMAIAHVFNTLAILWILAATFMVVTGATDTCYCNTCMLNRQLGFSQFEAIMDFETFEFGRDNFSVAWIWALCASIGGLLPIAVFTVALFWWLRCRDLWSVDERSGPSIRYMSLAWLQ</sequence>
<proteinExistence type="predicted"/>
<keyword evidence="1" id="KW-1133">Transmembrane helix</keyword>
<dbReference type="EMBL" id="JAAMPI010001088">
    <property type="protein sequence ID" value="KAF4626766.1"/>
    <property type="molecule type" value="Genomic_DNA"/>
</dbReference>
<dbReference type="OrthoDB" id="5392263at2759"/>
<feature type="transmembrane region" description="Helical" evidence="1">
    <location>
        <begin position="164"/>
        <end position="185"/>
    </location>
</feature>
<gene>
    <name evidence="3" type="ORF">G7Y89_g11394</name>
</gene>
<keyword evidence="1" id="KW-0472">Membrane</keyword>
<evidence type="ECO:0000313" key="4">
    <source>
        <dbReference type="Proteomes" id="UP000566819"/>
    </source>
</evidence>
<feature type="transmembrane region" description="Helical" evidence="1">
    <location>
        <begin position="289"/>
        <end position="315"/>
    </location>
</feature>
<name>A0A8H4RDS0_9HELO</name>
<evidence type="ECO:0000313" key="3">
    <source>
        <dbReference type="EMBL" id="KAF4626766.1"/>
    </source>
</evidence>
<feature type="chain" id="PRO_5034592128" evidence="2">
    <location>
        <begin position="18"/>
        <end position="340"/>
    </location>
</feature>
<reference evidence="3 4" key="1">
    <citation type="submission" date="2020-03" db="EMBL/GenBank/DDBJ databases">
        <title>Draft Genome Sequence of Cudoniella acicularis.</title>
        <authorList>
            <person name="Buettner E."/>
            <person name="Kellner H."/>
        </authorList>
    </citation>
    <scope>NUCLEOTIDE SEQUENCE [LARGE SCALE GENOMIC DNA]</scope>
    <source>
        <strain evidence="3 4">DSM 108380</strain>
    </source>
</reference>
<protein>
    <submittedName>
        <fullName evidence="3">Uncharacterized protein</fullName>
    </submittedName>
</protein>
<organism evidence="3 4">
    <name type="scientific">Cudoniella acicularis</name>
    <dbReference type="NCBI Taxonomy" id="354080"/>
    <lineage>
        <taxon>Eukaryota</taxon>
        <taxon>Fungi</taxon>
        <taxon>Dikarya</taxon>
        <taxon>Ascomycota</taxon>
        <taxon>Pezizomycotina</taxon>
        <taxon>Leotiomycetes</taxon>
        <taxon>Helotiales</taxon>
        <taxon>Tricladiaceae</taxon>
        <taxon>Cudoniella</taxon>
    </lineage>
</organism>
<comment type="caution">
    <text evidence="3">The sequence shown here is derived from an EMBL/GenBank/DDBJ whole genome shotgun (WGS) entry which is preliminary data.</text>
</comment>
<dbReference type="AlphaFoldDB" id="A0A8H4RDS0"/>
<accession>A0A8H4RDS0</accession>
<feature type="transmembrane region" description="Helical" evidence="1">
    <location>
        <begin position="226"/>
        <end position="247"/>
    </location>
</feature>
<keyword evidence="1" id="KW-0812">Transmembrane</keyword>
<feature type="transmembrane region" description="Helical" evidence="1">
    <location>
        <begin position="29"/>
        <end position="47"/>
    </location>
</feature>
<dbReference type="Proteomes" id="UP000566819">
    <property type="component" value="Unassembled WGS sequence"/>
</dbReference>